<evidence type="ECO:0000313" key="2">
    <source>
        <dbReference type="Proteomes" id="UP000632766"/>
    </source>
</evidence>
<protein>
    <submittedName>
        <fullName evidence="1">Uncharacterized protein</fullName>
    </submittedName>
</protein>
<reference evidence="1 2" key="1">
    <citation type="journal article" date="2021" name="Int. J. Syst. Evol. Microbiol.">
        <title>Amazonocrinis nigriterrae gen. nov., sp. nov., Atlanticothrix silvestris gen. nov., sp. nov. and Dendronalium phyllosphericum gen. nov., sp. nov., nostocacean cyanobacteria from Brazilian environments.</title>
        <authorList>
            <person name="Alvarenga D.O."/>
            <person name="Andreote A.P.D."/>
            <person name="Branco L.H.Z."/>
            <person name="Delbaje E."/>
            <person name="Cruz R.B."/>
            <person name="Varani A.M."/>
            <person name="Fiore M.F."/>
        </authorList>
    </citation>
    <scope>NUCLEOTIDE SEQUENCE [LARGE SCALE GENOMIC DNA]</scope>
    <source>
        <strain evidence="1 2">CENA67</strain>
    </source>
</reference>
<dbReference type="Proteomes" id="UP000632766">
    <property type="component" value="Unassembled WGS sequence"/>
</dbReference>
<dbReference type="RefSeq" id="WP_198123760.1">
    <property type="nucleotide sequence ID" value="NZ_JAECZC010000007.1"/>
</dbReference>
<proteinExistence type="predicted"/>
<accession>A0A8J7HLD4</accession>
<evidence type="ECO:0000313" key="1">
    <source>
        <dbReference type="EMBL" id="MBH8561761.1"/>
    </source>
</evidence>
<dbReference type="AlphaFoldDB" id="A0A8J7HLD4"/>
<name>A0A8J7HLD4_9NOST</name>
<dbReference type="EMBL" id="JAECZC010000007">
    <property type="protein sequence ID" value="MBH8561761.1"/>
    <property type="molecule type" value="Genomic_DNA"/>
</dbReference>
<keyword evidence="2" id="KW-1185">Reference proteome</keyword>
<organism evidence="1 2">
    <name type="scientific">Amazonocrinis nigriterrae CENA67</name>
    <dbReference type="NCBI Taxonomy" id="2794033"/>
    <lineage>
        <taxon>Bacteria</taxon>
        <taxon>Bacillati</taxon>
        <taxon>Cyanobacteriota</taxon>
        <taxon>Cyanophyceae</taxon>
        <taxon>Nostocales</taxon>
        <taxon>Nostocaceae</taxon>
        <taxon>Amazonocrinis</taxon>
        <taxon>Amazonocrinis nigriterrae</taxon>
    </lineage>
</organism>
<sequence length="69" mass="7656">MQKRGCIIRLLRDGEWGVGEWGISCVVPQHTQSAIATAPAHHDDQAQNIAPLSKSDRIYMNGTKFSFIC</sequence>
<comment type="caution">
    <text evidence="1">The sequence shown here is derived from an EMBL/GenBank/DDBJ whole genome shotgun (WGS) entry which is preliminary data.</text>
</comment>
<gene>
    <name evidence="1" type="ORF">I8748_06155</name>
</gene>